<dbReference type="AlphaFoldDB" id="A0A7R8HC23"/>
<dbReference type="EMBL" id="HG994586">
    <property type="protein sequence ID" value="CAF2999761.1"/>
    <property type="molecule type" value="Genomic_DNA"/>
</dbReference>
<organism evidence="1 2">
    <name type="scientific">Lepeophtheirus salmonis</name>
    <name type="common">Salmon louse</name>
    <name type="synonym">Caligus salmonis</name>
    <dbReference type="NCBI Taxonomy" id="72036"/>
    <lineage>
        <taxon>Eukaryota</taxon>
        <taxon>Metazoa</taxon>
        <taxon>Ecdysozoa</taxon>
        <taxon>Arthropoda</taxon>
        <taxon>Crustacea</taxon>
        <taxon>Multicrustacea</taxon>
        <taxon>Hexanauplia</taxon>
        <taxon>Copepoda</taxon>
        <taxon>Siphonostomatoida</taxon>
        <taxon>Caligidae</taxon>
        <taxon>Lepeophtheirus</taxon>
    </lineage>
</organism>
<gene>
    <name evidence="1" type="ORF">LSAA_12972</name>
</gene>
<sequence length="125" mass="14540">MFKHVKAILYLSAHYLHGNIWERSYIKTISAEQYKEANPASYTYQTQECLCMELADSYEELVGERKADLVQVLKEPQQLRTIDDAFSPVQSALFERYGLIKTRKLSGELIDNFVAPLRVQTRFCK</sequence>
<dbReference type="Proteomes" id="UP000675881">
    <property type="component" value="Chromosome 7"/>
</dbReference>
<keyword evidence="2" id="KW-1185">Reference proteome</keyword>
<name>A0A7R8HC23_LEPSM</name>
<proteinExistence type="predicted"/>
<evidence type="ECO:0000313" key="2">
    <source>
        <dbReference type="Proteomes" id="UP000675881"/>
    </source>
</evidence>
<accession>A0A7R8HC23</accession>
<protein>
    <submittedName>
        <fullName evidence="1">(salmon louse) hypothetical protein</fullName>
    </submittedName>
</protein>
<evidence type="ECO:0000313" key="1">
    <source>
        <dbReference type="EMBL" id="CAF2999761.1"/>
    </source>
</evidence>
<reference evidence="1" key="1">
    <citation type="submission" date="2021-02" db="EMBL/GenBank/DDBJ databases">
        <authorList>
            <person name="Bekaert M."/>
        </authorList>
    </citation>
    <scope>NUCLEOTIDE SEQUENCE</scope>
    <source>
        <strain evidence="1">IoA-00</strain>
    </source>
</reference>